<accession>A0A0R3TVU2</accession>
<dbReference type="GO" id="GO:0005783">
    <property type="term" value="C:endoplasmic reticulum"/>
    <property type="evidence" value="ECO:0007669"/>
    <property type="project" value="TreeGrafter"/>
</dbReference>
<dbReference type="Proteomes" id="UP000278807">
    <property type="component" value="Unassembled WGS sequence"/>
</dbReference>
<dbReference type="AlphaFoldDB" id="A0A0R3TVU2"/>
<dbReference type="PANTHER" id="PTHR43272">
    <property type="entry name" value="LONG-CHAIN-FATTY-ACID--COA LIGASE"/>
    <property type="match status" value="1"/>
</dbReference>
<keyword evidence="4" id="KW-0067">ATP-binding</keyword>
<organism evidence="9">
    <name type="scientific">Rodentolepis nana</name>
    <name type="common">Dwarf tapeworm</name>
    <name type="synonym">Hymenolepis nana</name>
    <dbReference type="NCBI Taxonomy" id="102285"/>
    <lineage>
        <taxon>Eukaryota</taxon>
        <taxon>Metazoa</taxon>
        <taxon>Spiralia</taxon>
        <taxon>Lophotrochozoa</taxon>
        <taxon>Platyhelminthes</taxon>
        <taxon>Cestoda</taxon>
        <taxon>Eucestoda</taxon>
        <taxon>Cyclophyllidea</taxon>
        <taxon>Hymenolepididae</taxon>
        <taxon>Rodentolepis</taxon>
    </lineage>
</organism>
<reference evidence="9" key="1">
    <citation type="submission" date="2017-02" db="UniProtKB">
        <authorList>
            <consortium name="WormBaseParasite"/>
        </authorList>
    </citation>
    <scope>IDENTIFICATION</scope>
</reference>
<dbReference type="GO" id="GO:0004467">
    <property type="term" value="F:long-chain fatty acid-CoA ligase activity"/>
    <property type="evidence" value="ECO:0007669"/>
    <property type="project" value="UniProtKB-EC"/>
</dbReference>
<keyword evidence="3" id="KW-0276">Fatty acid metabolism</keyword>
<keyword evidence="2" id="KW-0547">Nucleotide-binding</keyword>
<dbReference type="EMBL" id="UZAE01013905">
    <property type="protein sequence ID" value="VDO11763.1"/>
    <property type="molecule type" value="Genomic_DNA"/>
</dbReference>
<proteinExistence type="predicted"/>
<evidence type="ECO:0000313" key="9">
    <source>
        <dbReference type="WBParaSite" id="HNAJ_0001195301-mRNA-1"/>
    </source>
</evidence>
<dbReference type="GO" id="GO:0016020">
    <property type="term" value="C:membrane"/>
    <property type="evidence" value="ECO:0007669"/>
    <property type="project" value="TreeGrafter"/>
</dbReference>
<evidence type="ECO:0000256" key="4">
    <source>
        <dbReference type="ARBA" id="ARBA00022840"/>
    </source>
</evidence>
<dbReference type="InterPro" id="IPR000873">
    <property type="entry name" value="AMP-dep_synth/lig_dom"/>
</dbReference>
<evidence type="ECO:0000256" key="1">
    <source>
        <dbReference type="ARBA" id="ARBA00022598"/>
    </source>
</evidence>
<dbReference type="STRING" id="102285.A0A0R3TVU2"/>
<evidence type="ECO:0000256" key="3">
    <source>
        <dbReference type="ARBA" id="ARBA00022832"/>
    </source>
</evidence>
<evidence type="ECO:0000313" key="7">
    <source>
        <dbReference type="EMBL" id="VDO11763.1"/>
    </source>
</evidence>
<gene>
    <name evidence="7" type="ORF">HNAJ_LOCUS11942</name>
</gene>
<evidence type="ECO:0000256" key="5">
    <source>
        <dbReference type="ARBA" id="ARBA00026121"/>
    </source>
</evidence>
<evidence type="ECO:0000259" key="6">
    <source>
        <dbReference type="Pfam" id="PF00501"/>
    </source>
</evidence>
<protein>
    <recommendedName>
        <fullName evidence="5">long-chain-fatty-acid--CoA ligase</fullName>
        <ecNumber evidence="5">6.2.1.3</ecNumber>
    </recommendedName>
</protein>
<sequence length="250" mass="27338">VIDGYGCTEVCGPASASYGGDISGGHVGSPYPCVEIKLCDVPEMDLVASKDNKGEICIRGASCVSGYYKNPEATKQLIDEDGWLHTGDVGVWSDGCLKLVDRCKHIFKLAQGEYVAPDKLELVYQNSPLIAQVFVDGNPQHTFPVALVIPERDALTKAIEKLSSENPKSSSIEDICEDPCSKNIIMREMQKLAEKAGLMGFEKVKNIKLLTDPFTVENSLLTPTLKVFRPQVRKLYANVLADLYKQGPVN</sequence>
<dbReference type="Gene3D" id="3.40.50.12780">
    <property type="entry name" value="N-terminal domain of ligase-like"/>
    <property type="match status" value="1"/>
</dbReference>
<dbReference type="GO" id="GO:0005524">
    <property type="term" value="F:ATP binding"/>
    <property type="evidence" value="ECO:0007669"/>
    <property type="project" value="UniProtKB-KW"/>
</dbReference>
<dbReference type="SUPFAM" id="SSF56801">
    <property type="entry name" value="Acetyl-CoA synthetase-like"/>
    <property type="match status" value="1"/>
</dbReference>
<evidence type="ECO:0000256" key="2">
    <source>
        <dbReference type="ARBA" id="ARBA00022741"/>
    </source>
</evidence>
<dbReference type="PANTHER" id="PTHR43272:SF33">
    <property type="entry name" value="AMP-BINDING DOMAIN-CONTAINING PROTEIN-RELATED"/>
    <property type="match status" value="1"/>
</dbReference>
<dbReference type="WBParaSite" id="HNAJ_0001195301-mRNA-1">
    <property type="protein sequence ID" value="HNAJ_0001195301-mRNA-1"/>
    <property type="gene ID" value="HNAJ_0001195301"/>
</dbReference>
<reference evidence="7 8" key="2">
    <citation type="submission" date="2018-11" db="EMBL/GenBank/DDBJ databases">
        <authorList>
            <consortium name="Pathogen Informatics"/>
        </authorList>
    </citation>
    <scope>NUCLEOTIDE SEQUENCE [LARGE SCALE GENOMIC DNA]</scope>
</reference>
<name>A0A0R3TVU2_RODNA</name>
<keyword evidence="8" id="KW-1185">Reference proteome</keyword>
<keyword evidence="3" id="KW-0443">Lipid metabolism</keyword>
<dbReference type="InterPro" id="IPR042099">
    <property type="entry name" value="ANL_N_sf"/>
</dbReference>
<evidence type="ECO:0000313" key="8">
    <source>
        <dbReference type="Proteomes" id="UP000278807"/>
    </source>
</evidence>
<feature type="domain" description="AMP-dependent synthetase/ligase" evidence="6">
    <location>
        <begin position="1"/>
        <end position="68"/>
    </location>
</feature>
<dbReference type="EC" id="6.2.1.3" evidence="5"/>
<keyword evidence="1" id="KW-0436">Ligase</keyword>
<dbReference type="OrthoDB" id="1700726at2759"/>
<dbReference type="Pfam" id="PF00501">
    <property type="entry name" value="AMP-binding"/>
    <property type="match status" value="1"/>
</dbReference>